<dbReference type="AlphaFoldDB" id="X0SRC4"/>
<dbReference type="SMART" id="SM00701">
    <property type="entry name" value="PGRP"/>
    <property type="match status" value="1"/>
</dbReference>
<evidence type="ECO:0000256" key="1">
    <source>
        <dbReference type="ARBA" id="ARBA00007553"/>
    </source>
</evidence>
<evidence type="ECO:0000259" key="3">
    <source>
        <dbReference type="SMART" id="SM00701"/>
    </source>
</evidence>
<evidence type="ECO:0000313" key="4">
    <source>
        <dbReference type="EMBL" id="GAF77691.1"/>
    </source>
</evidence>
<dbReference type="InterPro" id="IPR002502">
    <property type="entry name" value="Amidase_domain"/>
</dbReference>
<dbReference type="GO" id="GO:0008745">
    <property type="term" value="F:N-acetylmuramoyl-L-alanine amidase activity"/>
    <property type="evidence" value="ECO:0007669"/>
    <property type="project" value="InterPro"/>
</dbReference>
<feature type="domain" description="Peptidoglycan recognition protein family" evidence="3">
    <location>
        <begin position="1"/>
        <end position="128"/>
    </location>
</feature>
<dbReference type="InterPro" id="IPR036505">
    <property type="entry name" value="Amidase/PGRP_sf"/>
</dbReference>
<dbReference type="InterPro" id="IPR015510">
    <property type="entry name" value="PGRP"/>
</dbReference>
<dbReference type="PANTHER" id="PTHR11022:SF41">
    <property type="entry name" value="PEPTIDOGLYCAN-RECOGNITION PROTEIN LC-RELATED"/>
    <property type="match status" value="1"/>
</dbReference>
<reference evidence="4" key="1">
    <citation type="journal article" date="2014" name="Front. Microbiol.">
        <title>High frequency of phylogenetically diverse reductive dehalogenase-homologous genes in deep subseafloor sedimentary metagenomes.</title>
        <authorList>
            <person name="Kawai M."/>
            <person name="Futagami T."/>
            <person name="Toyoda A."/>
            <person name="Takaki Y."/>
            <person name="Nishi S."/>
            <person name="Hori S."/>
            <person name="Arai W."/>
            <person name="Tsubouchi T."/>
            <person name="Morono Y."/>
            <person name="Uchiyama I."/>
            <person name="Ito T."/>
            <person name="Fujiyama A."/>
            <person name="Inagaki F."/>
            <person name="Takami H."/>
        </authorList>
    </citation>
    <scope>NUCLEOTIDE SEQUENCE</scope>
    <source>
        <strain evidence="4">Expedition CK06-06</strain>
    </source>
</reference>
<evidence type="ECO:0000259" key="2">
    <source>
        <dbReference type="SMART" id="SM00644"/>
    </source>
</evidence>
<dbReference type="Gene3D" id="3.40.80.10">
    <property type="entry name" value="Peptidoglycan recognition protein-like"/>
    <property type="match status" value="1"/>
</dbReference>
<evidence type="ECO:0008006" key="5">
    <source>
        <dbReference type="Google" id="ProtNLM"/>
    </source>
</evidence>
<comment type="similarity">
    <text evidence="1">Belongs to the N-acetylmuramoyl-L-alanine amidase 2 family.</text>
</comment>
<dbReference type="GO" id="GO:0008270">
    <property type="term" value="F:zinc ion binding"/>
    <property type="evidence" value="ECO:0007669"/>
    <property type="project" value="InterPro"/>
</dbReference>
<name>X0SRC4_9ZZZZ</name>
<sequence length="192" mass="22467">MRIIKKNLRWTGRLSPRSKTKYIILHHAKSKKCTIKDIENWHIDENGWIGVGYHYFVRKDGSVYEGRPINMVGAHTKGFNDVSIGICFEGDFEMEHMNDTQMNAAIKLINFCQEPYPDAVVKCHDDFMRTACPGRYFPIDKIKEKILTQHWAEPIYDYLVNEVGMTIHDKRFDDKISRGEVMALMKQLIQKL</sequence>
<feature type="domain" description="N-acetylmuramoyl-L-alanine amidase" evidence="2">
    <location>
        <begin position="9"/>
        <end position="134"/>
    </location>
</feature>
<dbReference type="CDD" id="cd06583">
    <property type="entry name" value="PGRP"/>
    <property type="match status" value="1"/>
</dbReference>
<dbReference type="EMBL" id="BARS01003109">
    <property type="protein sequence ID" value="GAF77691.1"/>
    <property type="molecule type" value="Genomic_DNA"/>
</dbReference>
<accession>X0SRC4</accession>
<dbReference type="PANTHER" id="PTHR11022">
    <property type="entry name" value="PEPTIDOGLYCAN RECOGNITION PROTEIN"/>
    <property type="match status" value="1"/>
</dbReference>
<gene>
    <name evidence="4" type="ORF">S01H1_05986</name>
</gene>
<comment type="caution">
    <text evidence="4">The sequence shown here is derived from an EMBL/GenBank/DDBJ whole genome shotgun (WGS) entry which is preliminary data.</text>
</comment>
<dbReference type="Pfam" id="PF01510">
    <property type="entry name" value="Amidase_2"/>
    <property type="match status" value="1"/>
</dbReference>
<protein>
    <recommendedName>
        <fullName evidence="5">Peptidoglycan recognition protein family domain-containing protein</fullName>
    </recommendedName>
</protein>
<dbReference type="SMART" id="SM00644">
    <property type="entry name" value="Ami_2"/>
    <property type="match status" value="1"/>
</dbReference>
<proteinExistence type="inferred from homology"/>
<organism evidence="4">
    <name type="scientific">marine sediment metagenome</name>
    <dbReference type="NCBI Taxonomy" id="412755"/>
    <lineage>
        <taxon>unclassified sequences</taxon>
        <taxon>metagenomes</taxon>
        <taxon>ecological metagenomes</taxon>
    </lineage>
</organism>
<dbReference type="InterPro" id="IPR006619">
    <property type="entry name" value="PGRP_domain_met/bac"/>
</dbReference>
<dbReference type="GO" id="GO:0009253">
    <property type="term" value="P:peptidoglycan catabolic process"/>
    <property type="evidence" value="ECO:0007669"/>
    <property type="project" value="InterPro"/>
</dbReference>
<dbReference type="SUPFAM" id="SSF55846">
    <property type="entry name" value="N-acetylmuramoyl-L-alanine amidase-like"/>
    <property type="match status" value="1"/>
</dbReference>